<evidence type="ECO:0000256" key="1">
    <source>
        <dbReference type="ARBA" id="ARBA00022490"/>
    </source>
</evidence>
<proteinExistence type="inferred from homology"/>
<dbReference type="Proteomes" id="UP000299367">
    <property type="component" value="Unassembled WGS sequence"/>
</dbReference>
<dbReference type="PANTHER" id="PTHR30098">
    <property type="entry name" value="LEUCYL/PHENYLALANYL-TRNA--PROTEIN TRANSFERASE"/>
    <property type="match status" value="1"/>
</dbReference>
<comment type="caution">
    <text evidence="5">The sequence shown here is derived from an EMBL/GenBank/DDBJ whole genome shotgun (WGS) entry which is preliminary data.</text>
</comment>
<comment type="catalytic activity">
    <reaction evidence="4">
        <text>N-terminal L-arginyl-[protein] + L-leucyl-tRNA(Leu) = N-terminal L-leucyl-L-arginyl-[protein] + tRNA(Leu) + H(+)</text>
        <dbReference type="Rhea" id="RHEA:50416"/>
        <dbReference type="Rhea" id="RHEA-COMP:9613"/>
        <dbReference type="Rhea" id="RHEA-COMP:9622"/>
        <dbReference type="Rhea" id="RHEA-COMP:12672"/>
        <dbReference type="Rhea" id="RHEA-COMP:12673"/>
        <dbReference type="ChEBI" id="CHEBI:15378"/>
        <dbReference type="ChEBI" id="CHEBI:64719"/>
        <dbReference type="ChEBI" id="CHEBI:78442"/>
        <dbReference type="ChEBI" id="CHEBI:78494"/>
        <dbReference type="ChEBI" id="CHEBI:133044"/>
        <dbReference type="EC" id="2.3.2.6"/>
    </reaction>
</comment>
<dbReference type="InterPro" id="IPR004616">
    <property type="entry name" value="Leu/Phe-tRNA_Trfase"/>
</dbReference>
<keyword evidence="3 4" id="KW-0012">Acyltransferase</keyword>
<comment type="catalytic activity">
    <reaction evidence="4">
        <text>N-terminal L-lysyl-[protein] + L-leucyl-tRNA(Leu) = N-terminal L-leucyl-L-lysyl-[protein] + tRNA(Leu) + H(+)</text>
        <dbReference type="Rhea" id="RHEA:12340"/>
        <dbReference type="Rhea" id="RHEA-COMP:9613"/>
        <dbReference type="Rhea" id="RHEA-COMP:9622"/>
        <dbReference type="Rhea" id="RHEA-COMP:12670"/>
        <dbReference type="Rhea" id="RHEA-COMP:12671"/>
        <dbReference type="ChEBI" id="CHEBI:15378"/>
        <dbReference type="ChEBI" id="CHEBI:65249"/>
        <dbReference type="ChEBI" id="CHEBI:78442"/>
        <dbReference type="ChEBI" id="CHEBI:78494"/>
        <dbReference type="ChEBI" id="CHEBI:133043"/>
        <dbReference type="EC" id="2.3.2.6"/>
    </reaction>
</comment>
<dbReference type="InterPro" id="IPR016181">
    <property type="entry name" value="Acyl_CoA_acyltransferase"/>
</dbReference>
<dbReference type="PANTHER" id="PTHR30098:SF2">
    <property type="entry name" value="LEUCYL_PHENYLALANYL-TRNA--PROTEIN TRANSFERASE"/>
    <property type="match status" value="1"/>
</dbReference>
<evidence type="ECO:0000256" key="3">
    <source>
        <dbReference type="ARBA" id="ARBA00023315"/>
    </source>
</evidence>
<gene>
    <name evidence="4" type="primary">aat</name>
    <name evidence="5" type="ORF">NIES80_08720</name>
</gene>
<dbReference type="Gene3D" id="3.40.630.70">
    <property type="entry name" value="Leucyl/phenylalanyl-tRNA-protein transferase, C-terminal domain"/>
    <property type="match status" value="1"/>
</dbReference>
<dbReference type="AlphaFoldDB" id="A0A480ADG7"/>
<dbReference type="Pfam" id="PF03588">
    <property type="entry name" value="Leu_Phe_trans"/>
    <property type="match status" value="1"/>
</dbReference>
<dbReference type="SUPFAM" id="SSF55729">
    <property type="entry name" value="Acyl-CoA N-acyltransferases (Nat)"/>
    <property type="match status" value="1"/>
</dbReference>
<comment type="subcellular location">
    <subcellularLocation>
        <location evidence="4">Cytoplasm</location>
    </subcellularLocation>
</comment>
<dbReference type="EMBL" id="BJCF01000006">
    <property type="protein sequence ID" value="GCL41178.1"/>
    <property type="molecule type" value="Genomic_DNA"/>
</dbReference>
<dbReference type="EC" id="2.3.2.6" evidence="4"/>
<comment type="similarity">
    <text evidence="4">Belongs to the L/F-transferase family.</text>
</comment>
<reference evidence="6" key="1">
    <citation type="submission" date="2019-02" db="EMBL/GenBank/DDBJ databases">
        <title>Draft genome sequence of Dolichospermum planctonicum NIES-80.</title>
        <authorList>
            <person name="Yamaguchi H."/>
            <person name="Suzuki S."/>
            <person name="Kawachi M."/>
        </authorList>
    </citation>
    <scope>NUCLEOTIDE SEQUENCE [LARGE SCALE GENOMIC DNA]</scope>
    <source>
        <strain evidence="6">NIES-80</strain>
    </source>
</reference>
<protein>
    <recommendedName>
        <fullName evidence="4">Leucyl/phenylalanyl-tRNA--protein transferase</fullName>
        <ecNumber evidence="4">2.3.2.6</ecNumber>
    </recommendedName>
    <alternativeName>
        <fullName evidence="4">L/F-transferase</fullName>
    </alternativeName>
    <alternativeName>
        <fullName evidence="4">Leucyltransferase</fullName>
    </alternativeName>
    <alternativeName>
        <fullName evidence="4">Phenyalanyltransferase</fullName>
    </alternativeName>
</protein>
<name>A0A480ADG7_9CYAN</name>
<dbReference type="InterPro" id="IPR042203">
    <property type="entry name" value="Leu/Phe-tRNA_Trfase_C"/>
</dbReference>
<keyword evidence="2 4" id="KW-0808">Transferase</keyword>
<dbReference type="GO" id="GO:0005737">
    <property type="term" value="C:cytoplasm"/>
    <property type="evidence" value="ECO:0007669"/>
    <property type="project" value="UniProtKB-SubCell"/>
</dbReference>
<comment type="catalytic activity">
    <reaction evidence="4">
        <text>L-phenylalanyl-tRNA(Phe) + an N-terminal L-alpha-aminoacyl-[protein] = an N-terminal L-phenylalanyl-L-alpha-aminoacyl-[protein] + tRNA(Phe)</text>
        <dbReference type="Rhea" id="RHEA:43632"/>
        <dbReference type="Rhea" id="RHEA-COMP:9668"/>
        <dbReference type="Rhea" id="RHEA-COMP:9699"/>
        <dbReference type="Rhea" id="RHEA-COMP:10636"/>
        <dbReference type="Rhea" id="RHEA-COMP:10637"/>
        <dbReference type="ChEBI" id="CHEBI:78442"/>
        <dbReference type="ChEBI" id="CHEBI:78531"/>
        <dbReference type="ChEBI" id="CHEBI:78597"/>
        <dbReference type="ChEBI" id="CHEBI:83561"/>
        <dbReference type="EC" id="2.3.2.6"/>
    </reaction>
</comment>
<dbReference type="NCBIfam" id="TIGR00667">
    <property type="entry name" value="aat"/>
    <property type="match status" value="1"/>
</dbReference>
<comment type="function">
    <text evidence="4">Functions in the N-end rule pathway of protein degradation where it conjugates Leu, Phe and, less efficiently, Met from aminoacyl-tRNAs to the N-termini of proteins containing an N-terminal arginine or lysine.</text>
</comment>
<evidence type="ECO:0000313" key="5">
    <source>
        <dbReference type="EMBL" id="GCL41178.1"/>
    </source>
</evidence>
<keyword evidence="1 4" id="KW-0963">Cytoplasm</keyword>
<dbReference type="HAMAP" id="MF_00688">
    <property type="entry name" value="Leu_Phe_trans"/>
    <property type="match status" value="1"/>
</dbReference>
<evidence type="ECO:0000256" key="4">
    <source>
        <dbReference type="HAMAP-Rule" id="MF_00688"/>
    </source>
</evidence>
<sequence>MIHSIMEYDVSAIIRGYAQGYFLMADENNHLGWYESRERTLIPLDEKFRYPKSLQRVLNQERFTVAINRDFLGVVAGCANRDTTWISPELEKIYWLLYKSGYAYSFETWSGDQLAGGILGIVIGGAFIGESMFFNISEGSKVAMVKLVARLRQRKFLLFDAQMMNPHLSRFGAYNISNSEYHLLLKQALQLPCYLI</sequence>
<dbReference type="GO" id="GO:0008914">
    <property type="term" value="F:leucyl-tRNA--protein transferase activity"/>
    <property type="evidence" value="ECO:0007669"/>
    <property type="project" value="UniProtKB-UniRule"/>
</dbReference>
<evidence type="ECO:0000313" key="6">
    <source>
        <dbReference type="Proteomes" id="UP000299367"/>
    </source>
</evidence>
<organism evidence="5 6">
    <name type="scientific">Dolichospermum planctonicum</name>
    <dbReference type="NCBI Taxonomy" id="136072"/>
    <lineage>
        <taxon>Bacteria</taxon>
        <taxon>Bacillati</taxon>
        <taxon>Cyanobacteriota</taxon>
        <taxon>Cyanophyceae</taxon>
        <taxon>Nostocales</taxon>
        <taxon>Aphanizomenonaceae</taxon>
        <taxon>Dolichospermum</taxon>
    </lineage>
</organism>
<accession>A0A480ADG7</accession>
<evidence type="ECO:0000256" key="2">
    <source>
        <dbReference type="ARBA" id="ARBA00022679"/>
    </source>
</evidence>
<dbReference type="GO" id="GO:0030163">
    <property type="term" value="P:protein catabolic process"/>
    <property type="evidence" value="ECO:0007669"/>
    <property type="project" value="UniProtKB-UniRule"/>
</dbReference>